<accession>A0ABS8SCK1</accession>
<feature type="domain" description="Expansin-like EG45" evidence="2">
    <location>
        <begin position="66"/>
        <end position="133"/>
    </location>
</feature>
<dbReference type="PANTHER" id="PTHR47295:SF2">
    <property type="entry name" value="EG45-LIKE DOMAIN CONTAINING PROTEIN 1-RELATED"/>
    <property type="match status" value="1"/>
</dbReference>
<gene>
    <name evidence="3" type="ORF">HAX54_032138</name>
</gene>
<dbReference type="InterPro" id="IPR044206">
    <property type="entry name" value="EGC1/2"/>
</dbReference>
<keyword evidence="1" id="KW-0732">Signal</keyword>
<sequence>MAIIPKSNFLLLLICFVATLFSIALATPGTAGFYGKEFYVPTVCYGSKPQGNLIATSDHLGGEFNCGTLLKVTCIGKVPQPCTGKSVVVKIVDNCPGCGTSEHVTMNLSEDAYRIIANPVVAQGHVSIDYVKV</sequence>
<evidence type="ECO:0000259" key="2">
    <source>
        <dbReference type="PROSITE" id="PS50842"/>
    </source>
</evidence>
<name>A0ABS8SCK1_DATST</name>
<dbReference type="InterPro" id="IPR036908">
    <property type="entry name" value="RlpA-like_sf"/>
</dbReference>
<organism evidence="3 4">
    <name type="scientific">Datura stramonium</name>
    <name type="common">Jimsonweed</name>
    <name type="synonym">Common thornapple</name>
    <dbReference type="NCBI Taxonomy" id="4076"/>
    <lineage>
        <taxon>Eukaryota</taxon>
        <taxon>Viridiplantae</taxon>
        <taxon>Streptophyta</taxon>
        <taxon>Embryophyta</taxon>
        <taxon>Tracheophyta</taxon>
        <taxon>Spermatophyta</taxon>
        <taxon>Magnoliopsida</taxon>
        <taxon>eudicotyledons</taxon>
        <taxon>Gunneridae</taxon>
        <taxon>Pentapetalae</taxon>
        <taxon>asterids</taxon>
        <taxon>lamiids</taxon>
        <taxon>Solanales</taxon>
        <taxon>Solanaceae</taxon>
        <taxon>Solanoideae</taxon>
        <taxon>Datureae</taxon>
        <taxon>Datura</taxon>
    </lineage>
</organism>
<feature type="signal peptide" evidence="1">
    <location>
        <begin position="1"/>
        <end position="26"/>
    </location>
</feature>
<dbReference type="Proteomes" id="UP000823775">
    <property type="component" value="Unassembled WGS sequence"/>
</dbReference>
<dbReference type="InterPro" id="IPR007112">
    <property type="entry name" value="Expansin/allergen_DPBB_dom"/>
</dbReference>
<dbReference type="SUPFAM" id="SSF50685">
    <property type="entry name" value="Barwin-like endoglucanases"/>
    <property type="match status" value="1"/>
</dbReference>
<evidence type="ECO:0000313" key="4">
    <source>
        <dbReference type="Proteomes" id="UP000823775"/>
    </source>
</evidence>
<feature type="chain" id="PRO_5045758508" description="Expansin-like EG45 domain-containing protein" evidence="1">
    <location>
        <begin position="27"/>
        <end position="133"/>
    </location>
</feature>
<reference evidence="3 4" key="1">
    <citation type="journal article" date="2021" name="BMC Genomics">
        <title>Datura genome reveals duplications of psychoactive alkaloid biosynthetic genes and high mutation rate following tissue culture.</title>
        <authorList>
            <person name="Rajewski A."/>
            <person name="Carter-House D."/>
            <person name="Stajich J."/>
            <person name="Litt A."/>
        </authorList>
    </citation>
    <scope>NUCLEOTIDE SEQUENCE [LARGE SCALE GENOMIC DNA]</scope>
    <source>
        <strain evidence="3">AR-01</strain>
    </source>
</reference>
<dbReference type="Pfam" id="PF03330">
    <property type="entry name" value="DPBB_1"/>
    <property type="match status" value="1"/>
</dbReference>
<dbReference type="CDD" id="cd22269">
    <property type="entry name" value="DPBB_EG45-like"/>
    <property type="match status" value="1"/>
</dbReference>
<dbReference type="PANTHER" id="PTHR47295">
    <property type="entry name" value="EG45-LIKE DOMAIN CONTAINING PROTEIN 1-RELATED"/>
    <property type="match status" value="1"/>
</dbReference>
<dbReference type="EMBL" id="JACEIK010000409">
    <property type="protein sequence ID" value="MCD7456550.1"/>
    <property type="molecule type" value="Genomic_DNA"/>
</dbReference>
<protein>
    <recommendedName>
        <fullName evidence="2">Expansin-like EG45 domain-containing protein</fullName>
    </recommendedName>
</protein>
<keyword evidence="4" id="KW-1185">Reference proteome</keyword>
<evidence type="ECO:0000313" key="3">
    <source>
        <dbReference type="EMBL" id="MCD7456550.1"/>
    </source>
</evidence>
<proteinExistence type="predicted"/>
<dbReference type="PROSITE" id="PS50842">
    <property type="entry name" value="EXPANSIN_EG45"/>
    <property type="match status" value="1"/>
</dbReference>
<evidence type="ECO:0000256" key="1">
    <source>
        <dbReference type="SAM" id="SignalP"/>
    </source>
</evidence>
<dbReference type="InterPro" id="IPR009009">
    <property type="entry name" value="RlpA-like_DPBB"/>
</dbReference>
<dbReference type="Gene3D" id="2.40.40.10">
    <property type="entry name" value="RlpA-like domain"/>
    <property type="match status" value="1"/>
</dbReference>
<comment type="caution">
    <text evidence="3">The sequence shown here is derived from an EMBL/GenBank/DDBJ whole genome shotgun (WGS) entry which is preliminary data.</text>
</comment>